<organism evidence="1 2">
    <name type="scientific">Truncatella angustata</name>
    <dbReference type="NCBI Taxonomy" id="152316"/>
    <lineage>
        <taxon>Eukaryota</taxon>
        <taxon>Fungi</taxon>
        <taxon>Dikarya</taxon>
        <taxon>Ascomycota</taxon>
        <taxon>Pezizomycotina</taxon>
        <taxon>Sordariomycetes</taxon>
        <taxon>Xylariomycetidae</taxon>
        <taxon>Amphisphaeriales</taxon>
        <taxon>Sporocadaceae</taxon>
        <taxon>Truncatella</taxon>
    </lineage>
</organism>
<dbReference type="Proteomes" id="UP000758603">
    <property type="component" value="Unassembled WGS sequence"/>
</dbReference>
<evidence type="ECO:0000313" key="2">
    <source>
        <dbReference type="Proteomes" id="UP000758603"/>
    </source>
</evidence>
<reference evidence="1" key="1">
    <citation type="journal article" date="2021" name="Nat. Commun.">
        <title>Genetic determinants of endophytism in the Arabidopsis root mycobiome.</title>
        <authorList>
            <person name="Mesny F."/>
            <person name="Miyauchi S."/>
            <person name="Thiergart T."/>
            <person name="Pickel B."/>
            <person name="Atanasova L."/>
            <person name="Karlsson M."/>
            <person name="Huettel B."/>
            <person name="Barry K.W."/>
            <person name="Haridas S."/>
            <person name="Chen C."/>
            <person name="Bauer D."/>
            <person name="Andreopoulos W."/>
            <person name="Pangilinan J."/>
            <person name="LaButti K."/>
            <person name="Riley R."/>
            <person name="Lipzen A."/>
            <person name="Clum A."/>
            <person name="Drula E."/>
            <person name="Henrissat B."/>
            <person name="Kohler A."/>
            <person name="Grigoriev I.V."/>
            <person name="Martin F.M."/>
            <person name="Hacquard S."/>
        </authorList>
    </citation>
    <scope>NUCLEOTIDE SEQUENCE</scope>
    <source>
        <strain evidence="1">MPI-SDFR-AT-0073</strain>
    </source>
</reference>
<protein>
    <submittedName>
        <fullName evidence="1">Uncharacterized protein</fullName>
    </submittedName>
</protein>
<evidence type="ECO:0000313" key="1">
    <source>
        <dbReference type="EMBL" id="KAH6653562.1"/>
    </source>
</evidence>
<name>A0A9P8UJX0_9PEZI</name>
<dbReference type="EMBL" id="JAGPXC010000005">
    <property type="protein sequence ID" value="KAH6653562.1"/>
    <property type="molecule type" value="Genomic_DNA"/>
</dbReference>
<keyword evidence="2" id="KW-1185">Reference proteome</keyword>
<dbReference type="AlphaFoldDB" id="A0A9P8UJX0"/>
<comment type="caution">
    <text evidence="1">The sequence shown here is derived from an EMBL/GenBank/DDBJ whole genome shotgun (WGS) entry which is preliminary data.</text>
</comment>
<proteinExistence type="predicted"/>
<accession>A0A9P8UJX0</accession>
<gene>
    <name evidence="1" type="ORF">BKA67DRAFT_570289</name>
</gene>
<dbReference type="GeneID" id="70132045"/>
<sequence>MLQKSLYINPCRKLLLCFLEALMTRTGATGTIPVIAPIKSIFYHLVGQLGRDRDRKSYNTLQFSKLAKSRSTLAQE</sequence>
<dbReference type="RefSeq" id="XP_045957839.1">
    <property type="nucleotide sequence ID" value="XM_046103153.1"/>
</dbReference>